<evidence type="ECO:0000313" key="2">
    <source>
        <dbReference type="EMBL" id="GMR37124.1"/>
    </source>
</evidence>
<accession>A0AAN4ZCL0</accession>
<organism evidence="2 3">
    <name type="scientific">Pristionchus mayeri</name>
    <dbReference type="NCBI Taxonomy" id="1317129"/>
    <lineage>
        <taxon>Eukaryota</taxon>
        <taxon>Metazoa</taxon>
        <taxon>Ecdysozoa</taxon>
        <taxon>Nematoda</taxon>
        <taxon>Chromadorea</taxon>
        <taxon>Rhabditida</taxon>
        <taxon>Rhabditina</taxon>
        <taxon>Diplogasteromorpha</taxon>
        <taxon>Diplogasteroidea</taxon>
        <taxon>Neodiplogasteridae</taxon>
        <taxon>Pristionchus</taxon>
    </lineage>
</organism>
<name>A0AAN4ZCL0_9BILA</name>
<dbReference type="AlphaFoldDB" id="A0AAN4ZCL0"/>
<feature type="region of interest" description="Disordered" evidence="1">
    <location>
        <begin position="161"/>
        <end position="211"/>
    </location>
</feature>
<feature type="region of interest" description="Disordered" evidence="1">
    <location>
        <begin position="1"/>
        <end position="147"/>
    </location>
</feature>
<proteinExistence type="predicted"/>
<dbReference type="EMBL" id="BTRK01000002">
    <property type="protein sequence ID" value="GMR37124.1"/>
    <property type="molecule type" value="Genomic_DNA"/>
</dbReference>
<feature type="compositionally biased region" description="Basic and acidic residues" evidence="1">
    <location>
        <begin position="161"/>
        <end position="179"/>
    </location>
</feature>
<protein>
    <submittedName>
        <fullName evidence="2">Uncharacterized protein</fullName>
    </submittedName>
</protein>
<feature type="compositionally biased region" description="Polar residues" evidence="1">
    <location>
        <begin position="55"/>
        <end position="68"/>
    </location>
</feature>
<feature type="non-terminal residue" evidence="2">
    <location>
        <position position="1"/>
    </location>
</feature>
<feature type="compositionally biased region" description="Pro residues" evidence="1">
    <location>
        <begin position="21"/>
        <end position="37"/>
    </location>
</feature>
<reference evidence="3" key="1">
    <citation type="submission" date="2022-10" db="EMBL/GenBank/DDBJ databases">
        <title>Genome assembly of Pristionchus species.</title>
        <authorList>
            <person name="Yoshida K."/>
            <person name="Sommer R.J."/>
        </authorList>
    </citation>
    <scope>NUCLEOTIDE SEQUENCE [LARGE SCALE GENOMIC DNA]</scope>
    <source>
        <strain evidence="3">RS5460</strain>
    </source>
</reference>
<comment type="caution">
    <text evidence="2">The sequence shown here is derived from an EMBL/GenBank/DDBJ whole genome shotgun (WGS) entry which is preliminary data.</text>
</comment>
<keyword evidence="3" id="KW-1185">Reference proteome</keyword>
<feature type="compositionally biased region" description="Basic and acidic residues" evidence="1">
    <location>
        <begin position="104"/>
        <end position="129"/>
    </location>
</feature>
<evidence type="ECO:0000256" key="1">
    <source>
        <dbReference type="SAM" id="MobiDB-lite"/>
    </source>
</evidence>
<sequence length="211" mass="22978">VSLLALSPLMCGGRKKKGDPDPFPSPTVVPSPNPSQPPTHLSQYELWTGDLADQASLNSSGGTEQLDNIDSPVLPKQKKDSSGRSVASQKGPRKIDEVDEDSEKNESEKTESEKTQSEKKQGQNWEEFKSANYTGGARYGSVSGGSHREYASMNEIKEMVEEKKVEGKNESAKEKEKMGSRTVDIRNQSGARYGSMGGGAHRECEEIGKVE</sequence>
<dbReference type="Proteomes" id="UP001328107">
    <property type="component" value="Unassembled WGS sequence"/>
</dbReference>
<evidence type="ECO:0000313" key="3">
    <source>
        <dbReference type="Proteomes" id="UP001328107"/>
    </source>
</evidence>
<gene>
    <name evidence="2" type="ORF">PMAYCL1PPCAC_07319</name>
</gene>
<feature type="compositionally biased region" description="Basic and acidic residues" evidence="1">
    <location>
        <begin position="200"/>
        <end position="211"/>
    </location>
</feature>